<dbReference type="AlphaFoldDB" id="A0A0V0QFT1"/>
<dbReference type="Proteomes" id="UP000054937">
    <property type="component" value="Unassembled WGS sequence"/>
</dbReference>
<sequence>MGQNQKNLQEVIIQPKKILNQVSFNQKMLSSQIVKSQSQTQQLNTQNKSPNNQQQMQIHEQFFYSQISQETQLYQNDIIQQGIKFNEKQQNNCSQQDDNYNQNNNNYNQNIIKTHQKSQKMMWVGKLTQSPYISFQQPYKNLFKNFLQWGERIYGLNDA</sequence>
<reference evidence="1 2" key="1">
    <citation type="journal article" date="2015" name="Sci. Rep.">
        <title>Genome of the facultative scuticociliatosis pathogen Pseudocohnilembus persalinus provides insight into its virulence through horizontal gene transfer.</title>
        <authorList>
            <person name="Xiong J."/>
            <person name="Wang G."/>
            <person name="Cheng J."/>
            <person name="Tian M."/>
            <person name="Pan X."/>
            <person name="Warren A."/>
            <person name="Jiang C."/>
            <person name="Yuan D."/>
            <person name="Miao W."/>
        </authorList>
    </citation>
    <scope>NUCLEOTIDE SEQUENCE [LARGE SCALE GENOMIC DNA]</scope>
    <source>
        <strain evidence="1">36N120E</strain>
    </source>
</reference>
<evidence type="ECO:0000313" key="2">
    <source>
        <dbReference type="Proteomes" id="UP000054937"/>
    </source>
</evidence>
<evidence type="ECO:0000313" key="1">
    <source>
        <dbReference type="EMBL" id="KRX01034.1"/>
    </source>
</evidence>
<gene>
    <name evidence="1" type="ORF">PPERSA_09640</name>
</gene>
<protein>
    <submittedName>
        <fullName evidence="1">Uncharacterized protein</fullName>
    </submittedName>
</protein>
<dbReference type="InParanoid" id="A0A0V0QFT1"/>
<accession>A0A0V0QFT1</accession>
<organism evidence="1 2">
    <name type="scientific">Pseudocohnilembus persalinus</name>
    <name type="common">Ciliate</name>
    <dbReference type="NCBI Taxonomy" id="266149"/>
    <lineage>
        <taxon>Eukaryota</taxon>
        <taxon>Sar</taxon>
        <taxon>Alveolata</taxon>
        <taxon>Ciliophora</taxon>
        <taxon>Intramacronucleata</taxon>
        <taxon>Oligohymenophorea</taxon>
        <taxon>Scuticociliatia</taxon>
        <taxon>Philasterida</taxon>
        <taxon>Pseudocohnilembidae</taxon>
        <taxon>Pseudocohnilembus</taxon>
    </lineage>
</organism>
<keyword evidence="2" id="KW-1185">Reference proteome</keyword>
<name>A0A0V0QFT1_PSEPJ</name>
<comment type="caution">
    <text evidence="1">The sequence shown here is derived from an EMBL/GenBank/DDBJ whole genome shotgun (WGS) entry which is preliminary data.</text>
</comment>
<proteinExistence type="predicted"/>
<dbReference type="EMBL" id="LDAU01000180">
    <property type="protein sequence ID" value="KRX01034.1"/>
    <property type="molecule type" value="Genomic_DNA"/>
</dbReference>